<evidence type="ECO:0000313" key="4">
    <source>
        <dbReference type="EMBL" id="KAF4401204.1"/>
    </source>
</evidence>
<evidence type="ECO:0000256" key="1">
    <source>
        <dbReference type="SAM" id="MobiDB-lite"/>
    </source>
</evidence>
<reference evidence="5 6" key="1">
    <citation type="journal article" date="2020" name="bioRxiv">
        <title>Sequence and annotation of 42 cannabis genomes reveals extensive copy number variation in cannabinoid synthesis and pathogen resistance genes.</title>
        <authorList>
            <person name="Mckernan K.J."/>
            <person name="Helbert Y."/>
            <person name="Kane L.T."/>
            <person name="Ebling H."/>
            <person name="Zhang L."/>
            <person name="Liu B."/>
            <person name="Eaton Z."/>
            <person name="Mclaughlin S."/>
            <person name="Kingan S."/>
            <person name="Baybayan P."/>
            <person name="Concepcion G."/>
            <person name="Jordan M."/>
            <person name="Riva A."/>
            <person name="Barbazuk W."/>
            <person name="Harkins T."/>
        </authorList>
    </citation>
    <scope>NUCLEOTIDE SEQUENCE [LARGE SCALE GENOMIC DNA]</scope>
    <source>
        <strain evidence="5 6">cv. Jamaican Lion 4</strain>
        <strain evidence="4">Father</strain>
        <strain evidence="3">Mother</strain>
        <tissue evidence="3">Leaf</tissue>
    </source>
</reference>
<sequence>MVVRMMKWPPWPPVVWSKKFEVVVSFRRIEGLDLVKLDGEEKRVFVEVQWKGQKGTALGSLRRSTKKNLSKESSVSDNGVVEFDEEFRSVCNFSGPKEGAFHPWELALTLFNGVNQGLKNRALVLGTSSLNLADYVSMNEGKEFGLKIPLNAPGCTSESSPSVTLSLVLLELGTAQDLSVSVQGPTSPLPTSPRSLENFSTTKDEYSAFKAGLRKVKTFKEYVSVGRAKKTRHEEDGSDGRSSIRSEDTASASHSPFDTDSFDDDAGGETEESEDFGVRQSVSYETLALANCAQVSFYSNTNVSSEDECLIYYSNRKPDIYRSCMESSSTPVSEQISQGSSKRRILPWKKRKMSLTPKAKGEPLLKKHYGEEGGDDIDFDRRQLSSDESSLGWYQTEGGSTTSRSSFSEFGEDTFAVGCWESKEVTSRDGLMKLQAQVFFASIDQRSERAAGESACTALVAVIADWLQSNQDEMPIKSDFNSLIRDGSSEWRNLCKNKEYIERFPDRHFDLETVLQAKVRPLTVVPEKSFIGFFHPEGLKEGELDFLNGVMSFDSMWDEISRLASDLPCNGESSSIYIISWNDHFFVLKVERDAYYIIDTLGERLFEGCNQAYVLKFDKDTIIERLPQEKKQLDEKTGRGKVEKRHSKNSKEAKVEKSQPKSLNEVENDNKVEVEVVCRGKESCKEYIKSFLAAIPIRELQVDLQKGLMASTPIHHRLQIEFHYTELQHGTAEYSVNEVTAEAPVISMPMIVA</sequence>
<evidence type="ECO:0000313" key="5">
    <source>
        <dbReference type="Proteomes" id="UP000525078"/>
    </source>
</evidence>
<protein>
    <recommendedName>
        <fullName evidence="2">C2 NT-type domain-containing protein</fullName>
    </recommendedName>
</protein>
<gene>
    <name evidence="3" type="ORF">F8388_002459</name>
    <name evidence="4" type="ORF">G4B88_014045</name>
</gene>
<dbReference type="Proteomes" id="UP000525078">
    <property type="component" value="Unassembled WGS sequence"/>
</dbReference>
<dbReference type="EMBL" id="JAATIP010000285">
    <property type="protein sequence ID" value="KAF4354059.1"/>
    <property type="molecule type" value="Genomic_DNA"/>
</dbReference>
<evidence type="ECO:0000313" key="6">
    <source>
        <dbReference type="Proteomes" id="UP000583929"/>
    </source>
</evidence>
<comment type="caution">
    <text evidence="3">The sequence shown here is derived from an EMBL/GenBank/DDBJ whole genome shotgun (WGS) entry which is preliminary data.</text>
</comment>
<dbReference type="PANTHER" id="PTHR31182">
    <property type="entry name" value="C2 NT-TYPE DOMAIN-CONTAINING PROTEIN"/>
    <property type="match status" value="1"/>
</dbReference>
<dbReference type="PANTHER" id="PTHR31182:SF23">
    <property type="entry name" value="SPLICING FACTOR 3A SUBUNIT"/>
    <property type="match status" value="1"/>
</dbReference>
<feature type="compositionally biased region" description="Acidic residues" evidence="1">
    <location>
        <begin position="260"/>
        <end position="275"/>
    </location>
</feature>
<feature type="region of interest" description="Disordered" evidence="1">
    <location>
        <begin position="633"/>
        <end position="664"/>
    </location>
</feature>
<dbReference type="PROSITE" id="PS51840">
    <property type="entry name" value="C2_NT"/>
    <property type="match status" value="1"/>
</dbReference>
<organism evidence="3 5">
    <name type="scientific">Cannabis sativa</name>
    <name type="common">Hemp</name>
    <name type="synonym">Marijuana</name>
    <dbReference type="NCBI Taxonomy" id="3483"/>
    <lineage>
        <taxon>Eukaryota</taxon>
        <taxon>Viridiplantae</taxon>
        <taxon>Streptophyta</taxon>
        <taxon>Embryophyta</taxon>
        <taxon>Tracheophyta</taxon>
        <taxon>Spermatophyta</taxon>
        <taxon>Magnoliopsida</taxon>
        <taxon>eudicotyledons</taxon>
        <taxon>Gunneridae</taxon>
        <taxon>Pentapetalae</taxon>
        <taxon>rosids</taxon>
        <taxon>fabids</taxon>
        <taxon>Rosales</taxon>
        <taxon>Cannabaceae</taxon>
        <taxon>Cannabis</taxon>
    </lineage>
</organism>
<feature type="compositionally biased region" description="Basic and acidic residues" evidence="1">
    <location>
        <begin position="649"/>
        <end position="659"/>
    </location>
</feature>
<evidence type="ECO:0000313" key="3">
    <source>
        <dbReference type="EMBL" id="KAF4354059.1"/>
    </source>
</evidence>
<feature type="compositionally biased region" description="Polar residues" evidence="1">
    <location>
        <begin position="249"/>
        <end position="258"/>
    </location>
</feature>
<dbReference type="Pfam" id="PF10358">
    <property type="entry name" value="NT-C2"/>
    <property type="match status" value="1"/>
</dbReference>
<proteinExistence type="predicted"/>
<evidence type="ECO:0000259" key="2">
    <source>
        <dbReference type="PROSITE" id="PS51840"/>
    </source>
</evidence>
<dbReference type="Proteomes" id="UP000583929">
    <property type="component" value="Unassembled WGS sequence"/>
</dbReference>
<feature type="region of interest" description="Disordered" evidence="1">
    <location>
        <begin position="228"/>
        <end position="277"/>
    </location>
</feature>
<accession>A0A7J6E8R8</accession>
<feature type="domain" description="C2 NT-type" evidence="2">
    <location>
        <begin position="10"/>
        <end position="169"/>
    </location>
</feature>
<dbReference type="EMBL" id="JAATIQ010000013">
    <property type="protein sequence ID" value="KAF4401204.1"/>
    <property type="molecule type" value="Genomic_DNA"/>
</dbReference>
<feature type="compositionally biased region" description="Basic and acidic residues" evidence="1">
    <location>
        <begin position="232"/>
        <end position="248"/>
    </location>
</feature>
<name>A0A7J6E8R8_CANSA</name>
<keyword evidence="6" id="KW-1185">Reference proteome</keyword>
<dbReference type="AlphaFoldDB" id="A0A7J6E8R8"/>
<dbReference type="InterPro" id="IPR019448">
    <property type="entry name" value="NT-C2"/>
</dbReference>